<evidence type="ECO:0000256" key="2">
    <source>
        <dbReference type="ARBA" id="ARBA00022559"/>
    </source>
</evidence>
<dbReference type="GO" id="GO:0020037">
    <property type="term" value="F:heme binding"/>
    <property type="evidence" value="ECO:0007669"/>
    <property type="project" value="InterPro"/>
</dbReference>
<evidence type="ECO:0000259" key="7">
    <source>
        <dbReference type="Pfam" id="PF04261"/>
    </source>
</evidence>
<evidence type="ECO:0000313" key="10">
    <source>
        <dbReference type="Proteomes" id="UP000434580"/>
    </source>
</evidence>
<dbReference type="AlphaFoldDB" id="A0A5S9Q5V7"/>
<evidence type="ECO:0000256" key="6">
    <source>
        <dbReference type="ARBA" id="ARBA00025737"/>
    </source>
</evidence>
<keyword evidence="4 9" id="KW-0560">Oxidoreductase</keyword>
<reference evidence="9 10" key="1">
    <citation type="submission" date="2019-11" db="EMBL/GenBank/DDBJ databases">
        <authorList>
            <person name="Holert J."/>
        </authorList>
    </citation>
    <scope>NUCLEOTIDE SEQUENCE [LARGE SCALE GENOMIC DNA]</scope>
    <source>
        <strain evidence="9">BC5_2</strain>
    </source>
</reference>
<dbReference type="Pfam" id="PF20628">
    <property type="entry name" value="Dyp_perox_C"/>
    <property type="match status" value="1"/>
</dbReference>
<protein>
    <submittedName>
        <fullName evidence="9">Putative deferrochelatase/peroxidase YfeX</fullName>
        <ecNumber evidence="9">1.11.1.-</ecNumber>
    </submittedName>
</protein>
<dbReference type="EMBL" id="CACSII010000016">
    <property type="protein sequence ID" value="CAA0110678.1"/>
    <property type="molecule type" value="Genomic_DNA"/>
</dbReference>
<dbReference type="NCBIfam" id="TIGR01413">
    <property type="entry name" value="Dyp_perox_fam"/>
    <property type="match status" value="1"/>
</dbReference>
<evidence type="ECO:0000256" key="5">
    <source>
        <dbReference type="ARBA" id="ARBA00023004"/>
    </source>
</evidence>
<organism evidence="9 10">
    <name type="scientific">BD1-7 clade bacterium</name>
    <dbReference type="NCBI Taxonomy" id="2029982"/>
    <lineage>
        <taxon>Bacteria</taxon>
        <taxon>Pseudomonadati</taxon>
        <taxon>Pseudomonadota</taxon>
        <taxon>Gammaproteobacteria</taxon>
        <taxon>Cellvibrionales</taxon>
        <taxon>Spongiibacteraceae</taxon>
        <taxon>BD1-7 clade</taxon>
    </lineage>
</organism>
<proteinExistence type="inferred from homology"/>
<dbReference type="InterPro" id="IPR048328">
    <property type="entry name" value="Dyp_perox_C"/>
</dbReference>
<dbReference type="Pfam" id="PF04261">
    <property type="entry name" value="Dyp_perox_N"/>
    <property type="match status" value="1"/>
</dbReference>
<dbReference type="Proteomes" id="UP000434580">
    <property type="component" value="Unassembled WGS sequence"/>
</dbReference>
<feature type="domain" description="Dyp-type peroxidase N-terminal" evidence="7">
    <location>
        <begin position="40"/>
        <end position="140"/>
    </location>
</feature>
<dbReference type="InterPro" id="IPR006314">
    <property type="entry name" value="Dyp_peroxidase"/>
</dbReference>
<sequence>MTTAQYLPQPGVLSDPEPFAEYLTFIIEGDINTQETIDTALSTLDGIEKSIRQKAPESNLSLTIGFSHNGWSTLFSDQPLPSGLEAFTAMQDGNRTFPATAGDVFIMVKSTRMDLNFQAAKYCKEALSGFARLDEDIQGFVYLDNRDMIDFVDGTENPISQERIEAVVCDNIQPQYNGGSFLTVQRYVHRTALWDSQQTSEQEKTVGRTKLDNIELDDDHKPAWAHNEKSKVEIDGEEIKMFRQNRPFGNALEHGTMFIGFANAPSVIKTSLQQMIYADENGHYDKLLDYVDATTGANYFVPPISFLQQYTDE</sequence>
<keyword evidence="5" id="KW-0408">Iron</keyword>
<dbReference type="EC" id="1.11.1.-" evidence="9"/>
<keyword evidence="3" id="KW-0479">Metal-binding</keyword>
<comment type="similarity">
    <text evidence="6">Belongs to the DyP-type peroxidase family.</text>
</comment>
<dbReference type="PROSITE" id="PS51404">
    <property type="entry name" value="DYP_PEROXIDASE"/>
    <property type="match status" value="1"/>
</dbReference>
<dbReference type="SUPFAM" id="SSF54909">
    <property type="entry name" value="Dimeric alpha+beta barrel"/>
    <property type="match status" value="1"/>
</dbReference>
<feature type="domain" description="Dyp-type peroxidase C-terminal" evidence="8">
    <location>
        <begin position="144"/>
        <end position="304"/>
    </location>
</feature>
<dbReference type="PANTHER" id="PTHR30521">
    <property type="entry name" value="DEFERROCHELATASE/PEROXIDASE"/>
    <property type="match status" value="1"/>
</dbReference>
<keyword evidence="2 9" id="KW-0575">Peroxidase</keyword>
<evidence type="ECO:0000313" key="9">
    <source>
        <dbReference type="EMBL" id="CAA0110678.1"/>
    </source>
</evidence>
<dbReference type="GO" id="GO:0046872">
    <property type="term" value="F:metal ion binding"/>
    <property type="evidence" value="ECO:0007669"/>
    <property type="project" value="UniProtKB-KW"/>
</dbReference>
<gene>
    <name evidence="9" type="primary">yfeX</name>
    <name evidence="9" type="ORF">DPBNPPHM_01404</name>
</gene>
<evidence type="ECO:0000256" key="3">
    <source>
        <dbReference type="ARBA" id="ARBA00022723"/>
    </source>
</evidence>
<evidence type="ECO:0000256" key="1">
    <source>
        <dbReference type="ARBA" id="ARBA00001970"/>
    </source>
</evidence>
<dbReference type="InterPro" id="IPR048327">
    <property type="entry name" value="Dyp_perox_N"/>
</dbReference>
<evidence type="ECO:0000256" key="4">
    <source>
        <dbReference type="ARBA" id="ARBA00023002"/>
    </source>
</evidence>
<dbReference type="GO" id="GO:0004601">
    <property type="term" value="F:peroxidase activity"/>
    <property type="evidence" value="ECO:0007669"/>
    <property type="project" value="UniProtKB-KW"/>
</dbReference>
<evidence type="ECO:0000259" key="8">
    <source>
        <dbReference type="Pfam" id="PF20628"/>
    </source>
</evidence>
<name>A0A5S9Q5V7_9GAMM</name>
<dbReference type="OrthoDB" id="3251355at2"/>
<comment type="cofactor">
    <cofactor evidence="1">
        <name>heme b</name>
        <dbReference type="ChEBI" id="CHEBI:60344"/>
    </cofactor>
</comment>
<accession>A0A5S9Q5V7</accession>
<dbReference type="GO" id="GO:0005829">
    <property type="term" value="C:cytosol"/>
    <property type="evidence" value="ECO:0007669"/>
    <property type="project" value="TreeGrafter"/>
</dbReference>
<dbReference type="PANTHER" id="PTHR30521:SF0">
    <property type="entry name" value="DYP-TYPE PEROXIDASE FAMILY PROTEIN"/>
    <property type="match status" value="1"/>
</dbReference>
<dbReference type="InterPro" id="IPR011008">
    <property type="entry name" value="Dimeric_a/b-barrel"/>
</dbReference>